<dbReference type="RefSeq" id="WP_371837847.1">
    <property type="nucleotide sequence ID" value="NZ_JBGMEK010000006.1"/>
</dbReference>
<reference evidence="3 4" key="1">
    <citation type="submission" date="2024-08" db="EMBL/GenBank/DDBJ databases">
        <authorList>
            <person name="Ishaq N."/>
        </authorList>
    </citation>
    <scope>NUCLEOTIDE SEQUENCE [LARGE SCALE GENOMIC DNA]</scope>
    <source>
        <strain evidence="3 4">DSM 18651</strain>
    </source>
</reference>
<dbReference type="PANTHER" id="PTHR46825">
    <property type="entry name" value="D-ALANYL-D-ALANINE-CARBOXYPEPTIDASE/ENDOPEPTIDASE AMPH"/>
    <property type="match status" value="1"/>
</dbReference>
<dbReference type="SUPFAM" id="SSF56601">
    <property type="entry name" value="beta-lactamase/transpeptidase-like"/>
    <property type="match status" value="1"/>
</dbReference>
<dbReference type="InterPro" id="IPR001466">
    <property type="entry name" value="Beta-lactam-related"/>
</dbReference>
<feature type="coiled-coil region" evidence="1">
    <location>
        <begin position="202"/>
        <end position="239"/>
    </location>
</feature>
<dbReference type="EMBL" id="JBGMEK010000006">
    <property type="protein sequence ID" value="MFA0810240.1"/>
    <property type="molecule type" value="Genomic_DNA"/>
</dbReference>
<dbReference type="Pfam" id="PF00144">
    <property type="entry name" value="Beta-lactamase"/>
    <property type="match status" value="1"/>
</dbReference>
<evidence type="ECO:0000313" key="4">
    <source>
        <dbReference type="Proteomes" id="UP001569428"/>
    </source>
</evidence>
<proteinExistence type="predicted"/>
<comment type="caution">
    <text evidence="3">The sequence shown here is derived from an EMBL/GenBank/DDBJ whole genome shotgun (WGS) entry which is preliminary data.</text>
</comment>
<feature type="domain" description="Beta-lactamase-related" evidence="2">
    <location>
        <begin position="3"/>
        <end position="188"/>
    </location>
</feature>
<evidence type="ECO:0000313" key="3">
    <source>
        <dbReference type="EMBL" id="MFA0810240.1"/>
    </source>
</evidence>
<keyword evidence="1" id="KW-0175">Coiled coil</keyword>
<dbReference type="Proteomes" id="UP001569428">
    <property type="component" value="Unassembled WGS sequence"/>
</dbReference>
<evidence type="ECO:0000256" key="1">
    <source>
        <dbReference type="SAM" id="Coils"/>
    </source>
</evidence>
<sequence>MGSFRYSNYNYNILTALTDKQLGKSWKDIIDDEIFSKAGMTRSSAYISKAQNLGWSIAHPHDTFGLNKPKLVNSERLKTDATMQSAGGVIMSAGDAVKWLEFMVEDGRIGGHQVFSKEAVVSTVRPYVKVNKKYGKYERNHYGLGWYIGKYEKDVLIHHFGGFSGARSHVSFMPDRKIGVAVFINDSEVGNPLADVIANYIYDSLIEENDAEENYKDSLEEAIKRRQVAKERLAASKARLANRPSTLSLPLDKYVGKYSSIFGESIAVEVNNGKLHFVEGDFSTPTTPYTKAESVRFNHISGLPMVMKFSLDQNGDVYQLLLVDEIYKRERLD</sequence>
<gene>
    <name evidence="3" type="ORF">ACCI49_04845</name>
</gene>
<keyword evidence="4" id="KW-1185">Reference proteome</keyword>
<organism evidence="3 4">
    <name type="scientific">Microbulbifer epialgicus</name>
    <dbReference type="NCBI Taxonomy" id="393907"/>
    <lineage>
        <taxon>Bacteria</taxon>
        <taxon>Pseudomonadati</taxon>
        <taxon>Pseudomonadota</taxon>
        <taxon>Gammaproteobacteria</taxon>
        <taxon>Cellvibrionales</taxon>
        <taxon>Microbulbiferaceae</taxon>
        <taxon>Microbulbifer</taxon>
    </lineage>
</organism>
<dbReference type="InterPro" id="IPR012338">
    <property type="entry name" value="Beta-lactam/transpept-like"/>
</dbReference>
<dbReference type="Gene3D" id="3.40.710.10">
    <property type="entry name" value="DD-peptidase/beta-lactamase superfamily"/>
    <property type="match status" value="1"/>
</dbReference>
<dbReference type="InterPro" id="IPR050491">
    <property type="entry name" value="AmpC-like"/>
</dbReference>
<accession>A0ABV4NX63</accession>
<dbReference type="EC" id="3.-.-.-" evidence="3"/>
<protein>
    <submittedName>
        <fullName evidence="3">Serine hydrolase domain-containing protein</fullName>
        <ecNumber evidence="3">3.-.-.-</ecNumber>
    </submittedName>
</protein>
<dbReference type="PANTHER" id="PTHR46825:SF9">
    <property type="entry name" value="BETA-LACTAMASE-RELATED DOMAIN-CONTAINING PROTEIN"/>
    <property type="match status" value="1"/>
</dbReference>
<keyword evidence="3" id="KW-0378">Hydrolase</keyword>
<evidence type="ECO:0000259" key="2">
    <source>
        <dbReference type="Pfam" id="PF00144"/>
    </source>
</evidence>
<dbReference type="GO" id="GO:0016787">
    <property type="term" value="F:hydrolase activity"/>
    <property type="evidence" value="ECO:0007669"/>
    <property type="project" value="UniProtKB-KW"/>
</dbReference>
<name>A0ABV4NX63_9GAMM</name>